<evidence type="ECO:0000256" key="7">
    <source>
        <dbReference type="ARBA" id="ARBA00022694"/>
    </source>
</evidence>
<dbReference type="Proteomes" id="UP000037035">
    <property type="component" value="Unassembled WGS sequence"/>
</dbReference>
<feature type="binding site" evidence="10">
    <location>
        <position position="303"/>
    </location>
    <ligand>
        <name>S-adenosyl-L-methionine</name>
        <dbReference type="ChEBI" id="CHEBI:59789"/>
    </ligand>
</feature>
<reference evidence="13 14" key="1">
    <citation type="submission" date="2015-08" db="EMBL/GenBank/DDBJ databases">
        <title>Next Generation Sequencing and Analysis of the Genome of Puccinia sorghi L Schw, the Causal Agent of Maize Common Rust.</title>
        <authorList>
            <person name="Rochi L."/>
            <person name="Burguener G."/>
            <person name="Darino M."/>
            <person name="Turjanski A."/>
            <person name="Kreff E."/>
            <person name="Dieguez M.J."/>
            <person name="Sacco F."/>
        </authorList>
    </citation>
    <scope>NUCLEOTIDE SEQUENCE [LARGE SCALE GENOMIC DNA]</scope>
    <source>
        <strain evidence="13 14">RO10H11247</strain>
    </source>
</reference>
<protein>
    <recommendedName>
        <fullName evidence="12">SAM-dependent MTase RsmB/NOP-type domain-containing protein</fullName>
    </recommendedName>
</protein>
<proteinExistence type="inferred from homology"/>
<feature type="binding site" evidence="10">
    <location>
        <begin position="222"/>
        <end position="228"/>
    </location>
    <ligand>
        <name>S-adenosyl-L-methionine</name>
        <dbReference type="ChEBI" id="CHEBI:59789"/>
    </ligand>
</feature>
<dbReference type="GO" id="GO:0005634">
    <property type="term" value="C:nucleus"/>
    <property type="evidence" value="ECO:0007669"/>
    <property type="project" value="UniProtKB-SubCell"/>
</dbReference>
<feature type="region of interest" description="Disordered" evidence="11">
    <location>
        <begin position="1"/>
        <end position="40"/>
    </location>
</feature>
<evidence type="ECO:0000256" key="2">
    <source>
        <dbReference type="ARBA" id="ARBA00007494"/>
    </source>
</evidence>
<dbReference type="InterPro" id="IPR023270">
    <property type="entry name" value="RCMT_NCL1"/>
</dbReference>
<dbReference type="PANTHER" id="PTHR22808:SF1">
    <property type="entry name" value="RNA CYTOSINE-C(5)-METHYLTRANSFERASE NSUN2-RELATED"/>
    <property type="match status" value="1"/>
</dbReference>
<dbReference type="VEuPathDB" id="FungiDB:VP01_1800g8"/>
<dbReference type="Pfam" id="PF25378">
    <property type="entry name" value="PUA_NSUN2"/>
    <property type="match status" value="1"/>
</dbReference>
<evidence type="ECO:0000256" key="9">
    <source>
        <dbReference type="ARBA" id="ARBA00023242"/>
    </source>
</evidence>
<organism evidence="13 14">
    <name type="scientific">Puccinia sorghi</name>
    <dbReference type="NCBI Taxonomy" id="27349"/>
    <lineage>
        <taxon>Eukaryota</taxon>
        <taxon>Fungi</taxon>
        <taxon>Dikarya</taxon>
        <taxon>Basidiomycota</taxon>
        <taxon>Pucciniomycotina</taxon>
        <taxon>Pucciniomycetes</taxon>
        <taxon>Pucciniales</taxon>
        <taxon>Pucciniaceae</taxon>
        <taxon>Puccinia</taxon>
    </lineage>
</organism>
<dbReference type="InterPro" id="IPR029063">
    <property type="entry name" value="SAM-dependent_MTases_sf"/>
</dbReference>
<dbReference type="GO" id="GO:0030488">
    <property type="term" value="P:tRNA methylation"/>
    <property type="evidence" value="ECO:0007669"/>
    <property type="project" value="TreeGrafter"/>
</dbReference>
<feature type="domain" description="SAM-dependent MTase RsmB/NOP-type" evidence="12">
    <location>
        <begin position="117"/>
        <end position="491"/>
    </location>
</feature>
<dbReference type="Pfam" id="PF25376">
    <property type="entry name" value="Pre-PUA_NSUN2"/>
    <property type="match status" value="1"/>
</dbReference>
<evidence type="ECO:0000259" key="12">
    <source>
        <dbReference type="PROSITE" id="PS51686"/>
    </source>
</evidence>
<accession>A0A0L6VEE0</accession>
<keyword evidence="8 10" id="KW-0694">RNA-binding</keyword>
<keyword evidence="9" id="KW-0539">Nucleus</keyword>
<dbReference type="GO" id="GO:0005737">
    <property type="term" value="C:cytoplasm"/>
    <property type="evidence" value="ECO:0007669"/>
    <property type="project" value="TreeGrafter"/>
</dbReference>
<comment type="caution">
    <text evidence="13">The sequence shown here is derived from an EMBL/GenBank/DDBJ whole genome shotgun (WGS) entry which is preliminary data.</text>
</comment>
<comment type="similarity">
    <text evidence="2 10">Belongs to the class I-like SAM-binding methyltransferase superfamily. RsmB/NOP family.</text>
</comment>
<evidence type="ECO:0000256" key="3">
    <source>
        <dbReference type="ARBA" id="ARBA00022555"/>
    </source>
</evidence>
<feature type="region of interest" description="Disordered" evidence="11">
    <location>
        <begin position="894"/>
        <end position="974"/>
    </location>
</feature>
<dbReference type="OrthoDB" id="6093671at2759"/>
<evidence type="ECO:0000256" key="4">
    <source>
        <dbReference type="ARBA" id="ARBA00022603"/>
    </source>
</evidence>
<dbReference type="PROSITE" id="PS01153">
    <property type="entry name" value="NOL1_NOP2_SUN"/>
    <property type="match status" value="1"/>
</dbReference>
<dbReference type="InterPro" id="IPR023267">
    <property type="entry name" value="RCMT"/>
</dbReference>
<feature type="compositionally biased region" description="Basic and acidic residues" evidence="11">
    <location>
        <begin position="1"/>
        <end position="18"/>
    </location>
</feature>
<feature type="compositionally biased region" description="Polar residues" evidence="11">
    <location>
        <begin position="495"/>
        <end position="510"/>
    </location>
</feature>
<dbReference type="InterPro" id="IPR018314">
    <property type="entry name" value="RsmB/NOL1/NOP2-like_CS"/>
</dbReference>
<keyword evidence="5 10" id="KW-0808">Transferase</keyword>
<evidence type="ECO:0000256" key="1">
    <source>
        <dbReference type="ARBA" id="ARBA00004123"/>
    </source>
</evidence>
<evidence type="ECO:0000256" key="11">
    <source>
        <dbReference type="SAM" id="MobiDB-lite"/>
    </source>
</evidence>
<evidence type="ECO:0000313" key="14">
    <source>
        <dbReference type="Proteomes" id="UP000037035"/>
    </source>
</evidence>
<feature type="region of interest" description="Disordered" evidence="11">
    <location>
        <begin position="495"/>
        <end position="519"/>
    </location>
</feature>
<evidence type="ECO:0000256" key="5">
    <source>
        <dbReference type="ARBA" id="ARBA00022679"/>
    </source>
</evidence>
<dbReference type="STRING" id="27349.A0A0L6VEE0"/>
<dbReference type="GO" id="GO:0000049">
    <property type="term" value="F:tRNA binding"/>
    <property type="evidence" value="ECO:0007669"/>
    <property type="project" value="UniProtKB-KW"/>
</dbReference>
<feature type="binding site" evidence="10">
    <location>
        <position position="281"/>
    </location>
    <ligand>
        <name>S-adenosyl-L-methionine</name>
        <dbReference type="ChEBI" id="CHEBI:59789"/>
    </ligand>
</feature>
<evidence type="ECO:0000256" key="10">
    <source>
        <dbReference type="PROSITE-ProRule" id="PRU01023"/>
    </source>
</evidence>
<sequence length="992" mass="110467">MGKVELDSHNFLRIDTHQQRNKSRSNHNNGGHITVKKSNQRWDSLPETNEAFVEYYKNQQKITETEEEWNQLFTSFRTDLPTTLRVTGGKKLAFISYRPFSTFHDDLRQNADQLNKIIEDTYVPFLSNLRINNELVPPPQKISWYPNGMAWEFRAPKQLIRKSAELKKKALSTFQNFLVYESEAGNLSRQEAVSMVPPLLLDVQSHHYVMSSGSIKQVLDACAAPGSKTAQLVESLHQSTPGLIPEGLIIANDSDYKRSHLLVHHSLRRLPSPSTMVTNHDATRFPTLSLKGRKLLFDRILCDVPCSGDGTLRKNGGIWRDWTPANGIGLHGSDLTLKIYFILLLKISAHSSFFFFLRLQLRILSRAISLLKPGGRIVYSTCSLNPLENEAVVSAALSQYPSMSIKDVSACLPTLIRRPGLTSWTVTTRDPNKIKPVASPNDLLDLPPNKKYPLTLWPSGNEVKHGLERCLRIYPHLQDTGGFFVAVLEKSAAATNGNAHSTNPAETSPATKKHPVQDGKKLAKGLLDGEGTVQPPIDATVAGALPSKQPAVKLSDDNDNVQATAQIVVTDEAPSGEPIPKVISETSHTVESNEQKAASCTSTEPIEMKQVKRAISTEAVEASTSRPDSKRVKIETANEGVIPTTEKSEIRSIEADVSGQDPPDILPLENTFKEEPHVFLKSDHEEIKKCMEFYDINSSFPADNLLVRNAEGLPTRTIYLTSSVAREVIENNSHVRLRLICCGVKIFCRQDPSASTAKDMKAADPEKFCKWRIVSDGIDFFRPFMGSKRVIQCHLNVLKQLMRHDQQYPLITELEDEAFREQVRQLDIGSCVAEISGDTQDDASHHVPLDLMVGLWISKCSINLMVDKKERQVLSLRLWGEDITFNPNLENRASSLANNQDQPPNPKPTAEDPEATKPDPVEVNAEEDPMLSNPKPVAQLTKNEDTNVPSEEVKVEADPEALNADQANLPTENQQVKEEVVNVPIKPGTVEK</sequence>
<dbReference type="EMBL" id="LAVV01006616">
    <property type="protein sequence ID" value="KNZ59094.1"/>
    <property type="molecule type" value="Genomic_DNA"/>
</dbReference>
<name>A0A0L6VEE0_9BASI</name>
<evidence type="ECO:0000256" key="6">
    <source>
        <dbReference type="ARBA" id="ARBA00022691"/>
    </source>
</evidence>
<keyword evidence="7" id="KW-0819">tRNA processing</keyword>
<evidence type="ECO:0000256" key="8">
    <source>
        <dbReference type="ARBA" id="ARBA00022884"/>
    </source>
</evidence>
<dbReference type="PRINTS" id="PR02008">
    <property type="entry name" value="RCMTFAMILY"/>
</dbReference>
<dbReference type="InterPro" id="IPR049560">
    <property type="entry name" value="MeTrfase_RsmB-F_NOP2_cat"/>
</dbReference>
<evidence type="ECO:0000313" key="13">
    <source>
        <dbReference type="EMBL" id="KNZ59094.1"/>
    </source>
</evidence>
<keyword evidence="3" id="KW-0820">tRNA-binding</keyword>
<dbReference type="PANTHER" id="PTHR22808">
    <property type="entry name" value="NCL1 YEAST -RELATED NOL1/NOP2/FMU SUN DOMAIN-CONTAINING"/>
    <property type="match status" value="1"/>
</dbReference>
<dbReference type="Gene3D" id="3.40.50.150">
    <property type="entry name" value="Vaccinia Virus protein VP39"/>
    <property type="match status" value="1"/>
</dbReference>
<dbReference type="Pfam" id="PF01189">
    <property type="entry name" value="Methyltr_RsmB-F"/>
    <property type="match status" value="2"/>
</dbReference>
<feature type="binding site" evidence="10">
    <location>
        <position position="253"/>
    </location>
    <ligand>
        <name>S-adenosyl-L-methionine</name>
        <dbReference type="ChEBI" id="CHEBI:59789"/>
    </ligand>
</feature>
<dbReference type="PRINTS" id="PR02011">
    <property type="entry name" value="RCMTNCL1"/>
</dbReference>
<dbReference type="InterPro" id="IPR057285">
    <property type="entry name" value="Pre-PUA_NSUN2"/>
</dbReference>
<dbReference type="InterPro" id="IPR057286">
    <property type="entry name" value="PUA_NSUN2"/>
</dbReference>
<dbReference type="AlphaFoldDB" id="A0A0L6VEE0"/>
<keyword evidence="14" id="KW-1185">Reference proteome</keyword>
<keyword evidence="6 10" id="KW-0949">S-adenosyl-L-methionine</keyword>
<dbReference type="PROSITE" id="PS51686">
    <property type="entry name" value="SAM_MT_RSMB_NOP"/>
    <property type="match status" value="1"/>
</dbReference>
<dbReference type="GO" id="GO:0016428">
    <property type="term" value="F:tRNA (cytidine-5-)-methyltransferase activity"/>
    <property type="evidence" value="ECO:0007669"/>
    <property type="project" value="InterPro"/>
</dbReference>
<feature type="active site" description="Nucleophile" evidence="10">
    <location>
        <position position="382"/>
    </location>
</feature>
<gene>
    <name evidence="13" type="ORF">VP01_1800g8</name>
</gene>
<comment type="subcellular location">
    <subcellularLocation>
        <location evidence="1">Nucleus</location>
    </subcellularLocation>
</comment>
<dbReference type="SUPFAM" id="SSF53335">
    <property type="entry name" value="S-adenosyl-L-methionine-dependent methyltransferases"/>
    <property type="match status" value="1"/>
</dbReference>
<keyword evidence="4 10" id="KW-0489">Methyltransferase</keyword>
<dbReference type="InterPro" id="IPR001678">
    <property type="entry name" value="MeTrfase_RsmB-F_NOP2_dom"/>
</dbReference>